<comment type="caution">
    <text evidence="2">The sequence shown here is derived from an EMBL/GenBank/DDBJ whole genome shotgun (WGS) entry which is preliminary data.</text>
</comment>
<protein>
    <submittedName>
        <fullName evidence="2">Uncharacterized protein</fullName>
    </submittedName>
</protein>
<organism evidence="2 3">
    <name type="scientific">Eumeta variegata</name>
    <name type="common">Bagworm moth</name>
    <name type="synonym">Eumeta japonica</name>
    <dbReference type="NCBI Taxonomy" id="151549"/>
    <lineage>
        <taxon>Eukaryota</taxon>
        <taxon>Metazoa</taxon>
        <taxon>Ecdysozoa</taxon>
        <taxon>Arthropoda</taxon>
        <taxon>Hexapoda</taxon>
        <taxon>Insecta</taxon>
        <taxon>Pterygota</taxon>
        <taxon>Neoptera</taxon>
        <taxon>Endopterygota</taxon>
        <taxon>Lepidoptera</taxon>
        <taxon>Glossata</taxon>
        <taxon>Ditrysia</taxon>
        <taxon>Tineoidea</taxon>
        <taxon>Psychidae</taxon>
        <taxon>Oiketicinae</taxon>
        <taxon>Eumeta</taxon>
    </lineage>
</organism>
<dbReference type="EMBL" id="BGZK01000346">
    <property type="protein sequence ID" value="GBP38305.1"/>
    <property type="molecule type" value="Genomic_DNA"/>
</dbReference>
<dbReference type="AlphaFoldDB" id="A0A4C1VKQ2"/>
<sequence>MQDRKSCSARDGRAGRGPGRAGGAGQAKEARLFTDARSIRTDPNARKYRLLRNMIICLHVSQDTDHLALTKGHQSTTISVSGHDLLSVA</sequence>
<evidence type="ECO:0000256" key="1">
    <source>
        <dbReference type="SAM" id="MobiDB-lite"/>
    </source>
</evidence>
<keyword evidence="3" id="KW-1185">Reference proteome</keyword>
<evidence type="ECO:0000313" key="3">
    <source>
        <dbReference type="Proteomes" id="UP000299102"/>
    </source>
</evidence>
<feature type="region of interest" description="Disordered" evidence="1">
    <location>
        <begin position="1"/>
        <end position="30"/>
    </location>
</feature>
<proteinExistence type="predicted"/>
<gene>
    <name evidence="2" type="ORF">EVAR_29249_1</name>
</gene>
<dbReference type="Proteomes" id="UP000299102">
    <property type="component" value="Unassembled WGS sequence"/>
</dbReference>
<reference evidence="2 3" key="1">
    <citation type="journal article" date="2019" name="Commun. Biol.">
        <title>The bagworm genome reveals a unique fibroin gene that provides high tensile strength.</title>
        <authorList>
            <person name="Kono N."/>
            <person name="Nakamura H."/>
            <person name="Ohtoshi R."/>
            <person name="Tomita M."/>
            <person name="Numata K."/>
            <person name="Arakawa K."/>
        </authorList>
    </citation>
    <scope>NUCLEOTIDE SEQUENCE [LARGE SCALE GENOMIC DNA]</scope>
</reference>
<evidence type="ECO:0000313" key="2">
    <source>
        <dbReference type="EMBL" id="GBP38305.1"/>
    </source>
</evidence>
<accession>A0A4C1VKQ2</accession>
<feature type="compositionally biased region" description="Gly residues" evidence="1">
    <location>
        <begin position="15"/>
        <end position="25"/>
    </location>
</feature>
<name>A0A4C1VKQ2_EUMVA</name>
<feature type="compositionally biased region" description="Basic and acidic residues" evidence="1">
    <location>
        <begin position="1"/>
        <end position="14"/>
    </location>
</feature>